<dbReference type="EMBL" id="WBVO01000007">
    <property type="protein sequence ID" value="KAB2809793.1"/>
    <property type="molecule type" value="Genomic_DNA"/>
</dbReference>
<dbReference type="PROSITE" id="PS51257">
    <property type="entry name" value="PROKAR_LIPOPROTEIN"/>
    <property type="match status" value="1"/>
</dbReference>
<protein>
    <submittedName>
        <fullName evidence="1">Uncharacterized protein</fullName>
    </submittedName>
</protein>
<reference evidence="1 2" key="1">
    <citation type="submission" date="2019-09" db="EMBL/GenBank/DDBJ databases">
        <title>Genomes of family Cryomorphaceae.</title>
        <authorList>
            <person name="Bowman J.P."/>
        </authorList>
    </citation>
    <scope>NUCLEOTIDE SEQUENCE [LARGE SCALE GENOMIC DNA]</scope>
    <source>
        <strain evidence="1 2">LMG 25704</strain>
    </source>
</reference>
<dbReference type="RefSeq" id="WP_151667616.1">
    <property type="nucleotide sequence ID" value="NZ_WBVO01000007.1"/>
</dbReference>
<dbReference type="AlphaFoldDB" id="A0A6N6RKU3"/>
<name>A0A6N6RKU3_9FLAO</name>
<evidence type="ECO:0000313" key="2">
    <source>
        <dbReference type="Proteomes" id="UP000468650"/>
    </source>
</evidence>
<proteinExistence type="predicted"/>
<keyword evidence="2" id="KW-1185">Reference proteome</keyword>
<accession>A0A6N6RKU3</accession>
<comment type="caution">
    <text evidence="1">The sequence shown here is derived from an EMBL/GenBank/DDBJ whole genome shotgun (WGS) entry which is preliminary data.</text>
</comment>
<gene>
    <name evidence="1" type="ORF">F8C67_09560</name>
</gene>
<organism evidence="1 2">
    <name type="scientific">Phaeocystidibacter luteus</name>
    <dbReference type="NCBI Taxonomy" id="911197"/>
    <lineage>
        <taxon>Bacteria</taxon>
        <taxon>Pseudomonadati</taxon>
        <taxon>Bacteroidota</taxon>
        <taxon>Flavobacteriia</taxon>
        <taxon>Flavobacteriales</taxon>
        <taxon>Phaeocystidibacteraceae</taxon>
        <taxon>Phaeocystidibacter</taxon>
    </lineage>
</organism>
<dbReference type="Proteomes" id="UP000468650">
    <property type="component" value="Unassembled WGS sequence"/>
</dbReference>
<evidence type="ECO:0000313" key="1">
    <source>
        <dbReference type="EMBL" id="KAB2809793.1"/>
    </source>
</evidence>
<sequence>MNNRIKDFATRLTKMALYGCKCLILVGALVSCSHEEPTLSYVKAGQFAGMDVHQLNDTIPWDSEYKIHTFPYEGHDFKIEVTSPLNSPGSSVPERIRIWGEGGLELCSEEIDYGLGLDTVLGSTFTLAGSTWVGSIFYNYRCNSSNPIGRTQHFYAYGHGDTIDLNRDWNQPKKFDLLHLSSGSNAPYGVDTSRPDTSLYIHYSWGIPSCGNGILYTTEGYFMIKVTRGEDVYLGWIKYGFKRDNWQYAWPNSHILYLDSWAISSNPIHQ</sequence>